<dbReference type="EMBL" id="CACRXK020003001">
    <property type="protein sequence ID" value="CAB3997015.1"/>
    <property type="molecule type" value="Genomic_DNA"/>
</dbReference>
<name>A0A6S7GZH9_PARCT</name>
<dbReference type="InterPro" id="IPR035428">
    <property type="entry name" value="FANCF"/>
</dbReference>
<dbReference type="InterPro" id="IPR038505">
    <property type="entry name" value="FANCF_C_sf"/>
</dbReference>
<dbReference type="GO" id="GO:0043240">
    <property type="term" value="C:Fanconi anaemia nuclear complex"/>
    <property type="evidence" value="ECO:0007669"/>
    <property type="project" value="InterPro"/>
</dbReference>
<proteinExistence type="predicted"/>
<organism evidence="1 2">
    <name type="scientific">Paramuricea clavata</name>
    <name type="common">Red gorgonian</name>
    <name type="synonym">Violescent sea-whip</name>
    <dbReference type="NCBI Taxonomy" id="317549"/>
    <lineage>
        <taxon>Eukaryota</taxon>
        <taxon>Metazoa</taxon>
        <taxon>Cnidaria</taxon>
        <taxon>Anthozoa</taxon>
        <taxon>Octocorallia</taxon>
        <taxon>Malacalcyonacea</taxon>
        <taxon>Plexauridae</taxon>
        <taxon>Paramuricea</taxon>
    </lineage>
</organism>
<dbReference type="Proteomes" id="UP001152795">
    <property type="component" value="Unassembled WGS sequence"/>
</dbReference>
<comment type="caution">
    <text evidence="1">The sequence shown here is derived from an EMBL/GenBank/DDBJ whole genome shotgun (WGS) entry which is preliminary data.</text>
</comment>
<dbReference type="Pfam" id="PF11107">
    <property type="entry name" value="FANCF"/>
    <property type="match status" value="1"/>
</dbReference>
<evidence type="ECO:0000313" key="2">
    <source>
        <dbReference type="Proteomes" id="UP001152795"/>
    </source>
</evidence>
<keyword evidence="2" id="KW-1185">Reference proteome</keyword>
<reference evidence="1" key="1">
    <citation type="submission" date="2020-04" db="EMBL/GenBank/DDBJ databases">
        <authorList>
            <person name="Alioto T."/>
            <person name="Alioto T."/>
            <person name="Gomez Garrido J."/>
        </authorList>
    </citation>
    <scope>NUCLEOTIDE SEQUENCE</scope>
    <source>
        <strain evidence="1">A484AB</strain>
    </source>
</reference>
<evidence type="ECO:0000313" key="1">
    <source>
        <dbReference type="EMBL" id="CAB3997015.1"/>
    </source>
</evidence>
<dbReference type="GO" id="GO:0036297">
    <property type="term" value="P:interstrand cross-link repair"/>
    <property type="evidence" value="ECO:0007669"/>
    <property type="project" value="InterPro"/>
</dbReference>
<accession>A0A6S7GZH9</accession>
<sequence>MNQILNELNDGHSMPKRLWNYWKIKVKKFSCKSVTTVGYQNFHDFLYITTVAVSSSEKICIALLELNVYRKLKNKPSLVQVLSNYIKGTQKSNQDTVGMEFTFNDLQDATETLRMVLLNNPHLSSAQFSHVLDLYQVDFFAELNTGLEKIIQDTYSISCSKGIFLMLSSIKDQLSVEHSVEGYKSIGRTEDTCLDTCAKLLWGKIGNLMENGGLSDDGVIKKVQSLVLYSEKGMEVVLRMLVLLMKGEIPVNASGNGGAVLDHMKYHVHHWIVECSKHNEADHYKKMWSCPSSLLCEMSAMDTLFCENYLSFLHSCGDGLLGIGCDTVEDQTSYGSSYRHIIEKIQLLIQGPEHVSELCKQKLNLWSMEPAGELLNTSSDISLKNQKLRANLWKKMYHETCE</sequence>
<dbReference type="OrthoDB" id="6429998at2759"/>
<dbReference type="AlphaFoldDB" id="A0A6S7GZH9"/>
<gene>
    <name evidence="1" type="ORF">PACLA_8A046880</name>
</gene>
<protein>
    <submittedName>
        <fullName evidence="1">Uncharacterized protein</fullName>
    </submittedName>
</protein>
<dbReference type="Gene3D" id="1.25.40.490">
    <property type="match status" value="1"/>
</dbReference>